<dbReference type="Pfam" id="PF00498">
    <property type="entry name" value="FHA"/>
    <property type="match status" value="2"/>
</dbReference>
<dbReference type="SMART" id="SM00240">
    <property type="entry name" value="FHA"/>
    <property type="match status" value="2"/>
</dbReference>
<gene>
    <name evidence="3" type="ORF">IAB99_05295</name>
</gene>
<comment type="caution">
    <text evidence="3">The sequence shown here is derived from an EMBL/GenBank/DDBJ whole genome shotgun (WGS) entry which is preliminary data.</text>
</comment>
<dbReference type="PROSITE" id="PS50006">
    <property type="entry name" value="FHA_DOMAIN"/>
    <property type="match status" value="2"/>
</dbReference>
<dbReference type="InterPro" id="IPR009003">
    <property type="entry name" value="Peptidase_S1_PA"/>
</dbReference>
<organism evidence="3 4">
    <name type="scientific">Candidatus Cryptobacteroides faecipullorum</name>
    <dbReference type="NCBI Taxonomy" id="2840764"/>
    <lineage>
        <taxon>Bacteria</taxon>
        <taxon>Pseudomonadati</taxon>
        <taxon>Bacteroidota</taxon>
        <taxon>Bacteroidia</taxon>
        <taxon>Bacteroidales</taxon>
        <taxon>Candidatus Cryptobacteroides</taxon>
    </lineage>
</organism>
<dbReference type="InterPro" id="IPR050923">
    <property type="entry name" value="Cell_Proc_Reg/RNA_Proc"/>
</dbReference>
<dbReference type="PANTHER" id="PTHR23308">
    <property type="entry name" value="NUCLEAR INHIBITOR OF PROTEIN PHOSPHATASE-1"/>
    <property type="match status" value="1"/>
</dbReference>
<dbReference type="Proteomes" id="UP000823660">
    <property type="component" value="Unassembled WGS sequence"/>
</dbReference>
<evidence type="ECO:0000313" key="4">
    <source>
        <dbReference type="Proteomes" id="UP000823660"/>
    </source>
</evidence>
<dbReference type="Gene3D" id="2.40.10.10">
    <property type="entry name" value="Trypsin-like serine proteases"/>
    <property type="match status" value="2"/>
</dbReference>
<evidence type="ECO:0000259" key="2">
    <source>
        <dbReference type="PROSITE" id="PS50006"/>
    </source>
</evidence>
<dbReference type="InterPro" id="IPR000253">
    <property type="entry name" value="FHA_dom"/>
</dbReference>
<reference evidence="3" key="2">
    <citation type="journal article" date="2021" name="PeerJ">
        <title>Extensive microbial diversity within the chicken gut microbiome revealed by metagenomics and culture.</title>
        <authorList>
            <person name="Gilroy R."/>
            <person name="Ravi A."/>
            <person name="Getino M."/>
            <person name="Pursley I."/>
            <person name="Horton D.L."/>
            <person name="Alikhan N.F."/>
            <person name="Baker D."/>
            <person name="Gharbi K."/>
            <person name="Hall N."/>
            <person name="Watson M."/>
            <person name="Adriaenssens E.M."/>
            <person name="Foster-Nyarko E."/>
            <person name="Jarju S."/>
            <person name="Secka A."/>
            <person name="Antonio M."/>
            <person name="Oren A."/>
            <person name="Chaudhuri R.R."/>
            <person name="La Ragione R."/>
            <person name="Hildebrand F."/>
            <person name="Pallen M.J."/>
        </authorList>
    </citation>
    <scope>NUCLEOTIDE SEQUENCE</scope>
    <source>
        <strain evidence="3">B1-15692</strain>
    </source>
</reference>
<keyword evidence="1" id="KW-1133">Transmembrane helix</keyword>
<dbReference type="Gene3D" id="2.60.200.20">
    <property type="match status" value="2"/>
</dbReference>
<protein>
    <submittedName>
        <fullName evidence="3">FHA domain-containing protein</fullName>
    </submittedName>
</protein>
<evidence type="ECO:0000256" key="1">
    <source>
        <dbReference type="SAM" id="Phobius"/>
    </source>
</evidence>
<keyword evidence="1" id="KW-0472">Membrane</keyword>
<dbReference type="InterPro" id="IPR043504">
    <property type="entry name" value="Peptidase_S1_PA_chymotrypsin"/>
</dbReference>
<dbReference type="Pfam" id="PF13365">
    <property type="entry name" value="Trypsin_2"/>
    <property type="match status" value="1"/>
</dbReference>
<feature type="transmembrane region" description="Helical" evidence="1">
    <location>
        <begin position="180"/>
        <end position="201"/>
    </location>
</feature>
<feature type="domain" description="FHA" evidence="2">
    <location>
        <begin position="4"/>
        <end position="54"/>
    </location>
</feature>
<dbReference type="AlphaFoldDB" id="A0A9D9NB31"/>
<proteinExistence type="predicted"/>
<feature type="domain" description="FHA" evidence="2">
    <location>
        <begin position="62"/>
        <end position="144"/>
    </location>
</feature>
<sequence length="505" mass="55558">MKLIAVGSGNDVHIKLNSPFVSGYHAEILLLDNGEILLTDKGSKNGTYLNERRLQPNKEVPVRRGDNVRFADVPLNWHSVPAVPLPDMSKVKEMRGIGTNFRNKYQLQGDRVSRFHATLKKMNDGKWYIQDHSKNGTTVNGQPIPSNQDVRLKRGDAIACAGVPVPNPYGKGINTDTKKIVTGVSVCLMLCAAFFGVVLLAGKIQGHRNNEDRKWSKTMSDEEIYSRYKNSVVLLVGSYYYKVSAGNLDLERLCGLPTEVVMMNGEIYAVDGNEDRMNIYTGTGFFISEDGKIVTNLHIARPWLFEKEQSIISDNYKMFIAGLASELPELNAYTAQVKVEGVISYIGMIPNGAYFSMDNIKKCRELVAHDNTEKDVAILQLETKRLPDGQTTIVNMADAVVDDSDIRVGSHIYTLGFPFGLSLQDLKSEKGVQLLANGGSITQESTEFTFGFNAPSYGGASGSPVFNDKGQLIGVLNSGVSKSQGFNYAVKASHVKDLLKNIPVE</sequence>
<name>A0A9D9NB31_9BACT</name>
<accession>A0A9D9NB31</accession>
<dbReference type="CDD" id="cd00060">
    <property type="entry name" value="FHA"/>
    <property type="match status" value="2"/>
</dbReference>
<reference evidence="3" key="1">
    <citation type="submission" date="2020-10" db="EMBL/GenBank/DDBJ databases">
        <authorList>
            <person name="Gilroy R."/>
        </authorList>
    </citation>
    <scope>NUCLEOTIDE SEQUENCE</scope>
    <source>
        <strain evidence="3">B1-15692</strain>
    </source>
</reference>
<evidence type="ECO:0000313" key="3">
    <source>
        <dbReference type="EMBL" id="MBO8467162.1"/>
    </source>
</evidence>
<dbReference type="SUPFAM" id="SSF50494">
    <property type="entry name" value="Trypsin-like serine proteases"/>
    <property type="match status" value="1"/>
</dbReference>
<dbReference type="EMBL" id="JADIMH010000030">
    <property type="protein sequence ID" value="MBO8467162.1"/>
    <property type="molecule type" value="Genomic_DNA"/>
</dbReference>
<keyword evidence="1" id="KW-0812">Transmembrane</keyword>
<dbReference type="SUPFAM" id="SSF49879">
    <property type="entry name" value="SMAD/FHA domain"/>
    <property type="match status" value="2"/>
</dbReference>
<dbReference type="InterPro" id="IPR008984">
    <property type="entry name" value="SMAD_FHA_dom_sf"/>
</dbReference>